<dbReference type="InterPro" id="IPR032267">
    <property type="entry name" value="DUF4832"/>
</dbReference>
<dbReference type="Pfam" id="PF02449">
    <property type="entry name" value="Glyco_hydro_42"/>
    <property type="match status" value="1"/>
</dbReference>
<dbReference type="Proteomes" id="UP000198601">
    <property type="component" value="Unassembled WGS sequence"/>
</dbReference>
<protein>
    <submittedName>
        <fullName evidence="5">Beta-galactosidase</fullName>
    </submittedName>
</protein>
<dbReference type="Gene3D" id="3.20.20.80">
    <property type="entry name" value="Glycosidases"/>
    <property type="match status" value="1"/>
</dbReference>
<accession>A0A1G4T9W4</accession>
<feature type="domain" description="DUF4832" evidence="4">
    <location>
        <begin position="240"/>
        <end position="440"/>
    </location>
</feature>
<dbReference type="STRING" id="624147.SAMN04487970_104618"/>
<dbReference type="GO" id="GO:0005975">
    <property type="term" value="P:carbohydrate metabolic process"/>
    <property type="evidence" value="ECO:0007669"/>
    <property type="project" value="InterPro"/>
</dbReference>
<dbReference type="InterPro" id="IPR013529">
    <property type="entry name" value="Glyco_hydro_42_N"/>
</dbReference>
<evidence type="ECO:0000259" key="3">
    <source>
        <dbReference type="Pfam" id="PF02449"/>
    </source>
</evidence>
<dbReference type="SUPFAM" id="SSF51445">
    <property type="entry name" value="(Trans)glycosidases"/>
    <property type="match status" value="1"/>
</dbReference>
<evidence type="ECO:0000313" key="5">
    <source>
        <dbReference type="EMBL" id="SCW78233.1"/>
    </source>
</evidence>
<gene>
    <name evidence="5" type="ORF">SAMN04487970_104618</name>
</gene>
<keyword evidence="1" id="KW-0378">Hydrolase</keyword>
<evidence type="ECO:0000256" key="1">
    <source>
        <dbReference type="ARBA" id="ARBA00022801"/>
    </source>
</evidence>
<proteinExistence type="predicted"/>
<sequence length="469" mass="53436">MRRRRLTMIAVICLVAGLTSLFGYRYISADRTTDRVAYMPAETDQVLANPYMGFVVDAKYDDAKQPFRLAHANLTWRELEPDKGKYAFDAIEKKFNFRLWKERGVKLVMRVVLDYPRETSHMDIPDWLYKEIGKSGEWYDTDYGKGFSPDYNSPVLIENHERLIRALSERYNNDPQIAFVQLGSIGHWGEWHTRNDDEVRIPFPKERISDQYAGHYVRYFTTNKHLMMRRPHEIALKNGMGLFNDAFGKRESTVDGFLRWYTEGYTSWLTGEKEPAMPDFWTKAPSGGEFASEKKYMGDSSIEETLRQARLTHVSMMGPNAPAREKPGGPLQSNIDRFLKTIGYRFVIAKASHEKEAKAGDRLNVTISLVNRGVAPFYFSWPFELSLADSNGVIVAKTTSEADIRQWLPGERQVSDKLPIPSGLKPGEYTVNAAILDPETGKPGVDFAIDGRRADGRYALGTVTIIPGK</sequence>
<dbReference type="Pfam" id="PF16116">
    <property type="entry name" value="DUF4832"/>
    <property type="match status" value="1"/>
</dbReference>
<reference evidence="6" key="1">
    <citation type="submission" date="2016-10" db="EMBL/GenBank/DDBJ databases">
        <authorList>
            <person name="Varghese N."/>
            <person name="Submissions S."/>
        </authorList>
    </citation>
    <scope>NUCLEOTIDE SEQUENCE [LARGE SCALE GENOMIC DNA]</scope>
    <source>
        <strain evidence="6">CGMCC 1.8946</strain>
    </source>
</reference>
<dbReference type="EMBL" id="FMTT01000046">
    <property type="protein sequence ID" value="SCW78233.1"/>
    <property type="molecule type" value="Genomic_DNA"/>
</dbReference>
<organism evidence="5 6">
    <name type="scientific">Paenibacillus tianmuensis</name>
    <dbReference type="NCBI Taxonomy" id="624147"/>
    <lineage>
        <taxon>Bacteria</taxon>
        <taxon>Bacillati</taxon>
        <taxon>Bacillota</taxon>
        <taxon>Bacilli</taxon>
        <taxon>Bacillales</taxon>
        <taxon>Paenibacillaceae</taxon>
        <taxon>Paenibacillus</taxon>
    </lineage>
</organism>
<evidence type="ECO:0000313" key="6">
    <source>
        <dbReference type="Proteomes" id="UP000198601"/>
    </source>
</evidence>
<dbReference type="RefSeq" id="WP_090675582.1">
    <property type="nucleotide sequence ID" value="NZ_FMTT01000046.1"/>
</dbReference>
<keyword evidence="2" id="KW-0326">Glycosidase</keyword>
<dbReference type="OrthoDB" id="9761426at2"/>
<name>A0A1G4T9W4_9BACL</name>
<dbReference type="AlphaFoldDB" id="A0A1G4T9W4"/>
<feature type="domain" description="Glycoside hydrolase family 42 N-terminal" evidence="3">
    <location>
        <begin position="73"/>
        <end position="182"/>
    </location>
</feature>
<evidence type="ECO:0000259" key="4">
    <source>
        <dbReference type="Pfam" id="PF16116"/>
    </source>
</evidence>
<dbReference type="InterPro" id="IPR017853">
    <property type="entry name" value="GH"/>
</dbReference>
<keyword evidence="6" id="KW-1185">Reference proteome</keyword>
<dbReference type="GO" id="GO:0009341">
    <property type="term" value="C:beta-galactosidase complex"/>
    <property type="evidence" value="ECO:0007669"/>
    <property type="project" value="InterPro"/>
</dbReference>
<dbReference type="GO" id="GO:0004565">
    <property type="term" value="F:beta-galactosidase activity"/>
    <property type="evidence" value="ECO:0007669"/>
    <property type="project" value="InterPro"/>
</dbReference>
<evidence type="ECO:0000256" key="2">
    <source>
        <dbReference type="ARBA" id="ARBA00023295"/>
    </source>
</evidence>